<feature type="transmembrane region" description="Helical" evidence="8">
    <location>
        <begin position="416"/>
        <end position="439"/>
    </location>
</feature>
<evidence type="ECO:0000256" key="7">
    <source>
        <dbReference type="SAM" id="MobiDB-lite"/>
    </source>
</evidence>
<keyword evidence="3 8" id="KW-0812">Transmembrane</keyword>
<feature type="transmembrane region" description="Helical" evidence="8">
    <location>
        <begin position="699"/>
        <end position="729"/>
    </location>
</feature>
<name>A0A8J4E212_9ACTN</name>
<dbReference type="PANTHER" id="PTHR30572">
    <property type="entry name" value="MEMBRANE COMPONENT OF TRANSPORTER-RELATED"/>
    <property type="match status" value="1"/>
</dbReference>
<evidence type="ECO:0000256" key="3">
    <source>
        <dbReference type="ARBA" id="ARBA00022692"/>
    </source>
</evidence>
<evidence type="ECO:0000256" key="5">
    <source>
        <dbReference type="ARBA" id="ARBA00023136"/>
    </source>
</evidence>
<keyword evidence="5 8" id="KW-0472">Membrane</keyword>
<keyword evidence="11" id="KW-1185">Reference proteome</keyword>
<evidence type="ECO:0000256" key="2">
    <source>
        <dbReference type="ARBA" id="ARBA00022475"/>
    </source>
</evidence>
<feature type="transmembrane region" description="Helical" evidence="8">
    <location>
        <begin position="20"/>
        <end position="40"/>
    </location>
</feature>
<evidence type="ECO:0000259" key="9">
    <source>
        <dbReference type="Pfam" id="PF02687"/>
    </source>
</evidence>
<evidence type="ECO:0000313" key="11">
    <source>
        <dbReference type="Proteomes" id="UP000612585"/>
    </source>
</evidence>
<evidence type="ECO:0000256" key="8">
    <source>
        <dbReference type="SAM" id="Phobius"/>
    </source>
</evidence>
<comment type="similarity">
    <text evidence="6">Belongs to the ABC-4 integral membrane protein family.</text>
</comment>
<protein>
    <recommendedName>
        <fullName evidence="9">ABC3 transporter permease C-terminal domain-containing protein</fullName>
    </recommendedName>
</protein>
<feature type="transmembrane region" description="Helical" evidence="8">
    <location>
        <begin position="749"/>
        <end position="771"/>
    </location>
</feature>
<gene>
    <name evidence="10" type="ORF">Vau01_068510</name>
</gene>
<dbReference type="GO" id="GO:0005886">
    <property type="term" value="C:plasma membrane"/>
    <property type="evidence" value="ECO:0007669"/>
    <property type="project" value="UniProtKB-SubCell"/>
</dbReference>
<feature type="domain" description="ABC3 transporter permease C-terminal" evidence="9">
    <location>
        <begin position="658"/>
        <end position="780"/>
    </location>
</feature>
<evidence type="ECO:0000256" key="1">
    <source>
        <dbReference type="ARBA" id="ARBA00004651"/>
    </source>
</evidence>
<feature type="transmembrane region" description="Helical" evidence="8">
    <location>
        <begin position="338"/>
        <end position="360"/>
    </location>
</feature>
<evidence type="ECO:0000256" key="4">
    <source>
        <dbReference type="ARBA" id="ARBA00022989"/>
    </source>
</evidence>
<reference evidence="10" key="1">
    <citation type="submission" date="2021-01" db="EMBL/GenBank/DDBJ databases">
        <title>Whole genome shotgun sequence of Virgisporangium aurantiacum NBRC 16421.</title>
        <authorList>
            <person name="Komaki H."/>
            <person name="Tamura T."/>
        </authorList>
    </citation>
    <scope>NUCLEOTIDE SEQUENCE</scope>
    <source>
        <strain evidence="10">NBRC 16421</strain>
    </source>
</reference>
<comment type="caution">
    <text evidence="10">The sequence shown here is derived from an EMBL/GenBank/DDBJ whole genome shotgun (WGS) entry which is preliminary data.</text>
</comment>
<comment type="subcellular location">
    <subcellularLocation>
        <location evidence="1">Cell membrane</location>
        <topology evidence="1">Multi-pass membrane protein</topology>
    </subcellularLocation>
</comment>
<dbReference type="GO" id="GO:0022857">
    <property type="term" value="F:transmembrane transporter activity"/>
    <property type="evidence" value="ECO:0007669"/>
    <property type="project" value="TreeGrafter"/>
</dbReference>
<dbReference type="InterPro" id="IPR050250">
    <property type="entry name" value="Macrolide_Exporter_MacB"/>
</dbReference>
<feature type="transmembrane region" description="Helical" evidence="8">
    <location>
        <begin position="293"/>
        <end position="318"/>
    </location>
</feature>
<proteinExistence type="inferred from homology"/>
<keyword evidence="2" id="KW-1003">Cell membrane</keyword>
<dbReference type="EMBL" id="BOPG01000045">
    <property type="protein sequence ID" value="GIJ59335.1"/>
    <property type="molecule type" value="Genomic_DNA"/>
</dbReference>
<sequence length="788" mass="82178">MSAVWRASRAAVHRRRVQTFVIGLVVLLSTTTIIVALALLDASSAPFEKAFEKQRGPHAVAVFDPATVTDAQLTGRKTGVSAAAGPFGQVVLDLSGTTGPVREGPMTVVGRADPGGPVDRLDLWEGRWPTAPGEIVLNQPPRDGDPAFPPYVGDQLTLGGKPFTLVGRAYSLSGSADAWVTPAQMTDLRPTAVQMLYRFSGDVSTEAAVDARLAAVTAGLPAGALVAAQQYLVVKKEVAADIAVYVPFLATFGVLGLIVAIVIVGNVVSGAVVSGYRHIGILKALGFTPRQVVAVYLAMVSVPAIVGSVLGTVAGTFAGQPLVNEGFRGFGLDVGVGVAPWIWFAGFVGMPVFVALVAFVPAVRAHRLSAAEAISAGSAPRTGRGTRVQRRLAGIRLPRHVTLGLGLPFARPGRTAFTVAAVLLGVTTVTFATGLTATLGRLSTLQDRASGQVEVRPSDGHSRIGAPGQPPQEAPARTTRTDAEVEALLRGLPDAARVTATFTQPVATVGQTQPLTVNFLSGDYSAMGYQDLLTEGRWLAGPDETVIPSKFVREHGLAVGNRLTLEIDGRQKVVTVVGVVMNTPFGPAGIVADRQVFTGLAPDRVVLPHEVQYQVQLRPGGDVAAYVDAVRAADPAVDAYDTSQVSDLEVIIVGFSTVLSLLLSTVAALGVFNTVVLNVRERRRDLGTLKSMGMTPRQVVTMVLASMTVVGVAGGVLGIPLGVLAHRYVVPAAADAGRVTLPHVVMEVWQVPTLVLMALAGLVIALLGALVPARGAARLTIAEVLHNE</sequence>
<feature type="region of interest" description="Disordered" evidence="7">
    <location>
        <begin position="450"/>
        <end position="480"/>
    </location>
</feature>
<evidence type="ECO:0000313" key="10">
    <source>
        <dbReference type="EMBL" id="GIJ59335.1"/>
    </source>
</evidence>
<dbReference type="AlphaFoldDB" id="A0A8J4E212"/>
<evidence type="ECO:0000256" key="6">
    <source>
        <dbReference type="ARBA" id="ARBA00038076"/>
    </source>
</evidence>
<keyword evidence="4 8" id="KW-1133">Transmembrane helix</keyword>
<dbReference type="Proteomes" id="UP000612585">
    <property type="component" value="Unassembled WGS sequence"/>
</dbReference>
<dbReference type="RefSeq" id="WP_204001283.1">
    <property type="nucleotide sequence ID" value="NZ_BOPG01000045.1"/>
</dbReference>
<organism evidence="10 11">
    <name type="scientific">Virgisporangium aurantiacum</name>
    <dbReference type="NCBI Taxonomy" id="175570"/>
    <lineage>
        <taxon>Bacteria</taxon>
        <taxon>Bacillati</taxon>
        <taxon>Actinomycetota</taxon>
        <taxon>Actinomycetes</taxon>
        <taxon>Micromonosporales</taxon>
        <taxon>Micromonosporaceae</taxon>
        <taxon>Virgisporangium</taxon>
    </lineage>
</organism>
<feature type="transmembrane region" description="Helical" evidence="8">
    <location>
        <begin position="650"/>
        <end position="679"/>
    </location>
</feature>
<dbReference type="InterPro" id="IPR003838">
    <property type="entry name" value="ABC3_permease_C"/>
</dbReference>
<dbReference type="Pfam" id="PF02687">
    <property type="entry name" value="FtsX"/>
    <property type="match status" value="2"/>
</dbReference>
<dbReference type="PANTHER" id="PTHR30572:SF4">
    <property type="entry name" value="ABC TRANSPORTER PERMEASE YTRF"/>
    <property type="match status" value="1"/>
</dbReference>
<feature type="domain" description="ABC3 transporter permease C-terminal" evidence="9">
    <location>
        <begin position="251"/>
        <end position="368"/>
    </location>
</feature>
<accession>A0A8J4E212</accession>
<feature type="transmembrane region" description="Helical" evidence="8">
    <location>
        <begin position="244"/>
        <end position="273"/>
    </location>
</feature>